<keyword evidence="2" id="KW-1185">Reference proteome</keyword>
<dbReference type="EMBL" id="JAODUO010000121">
    <property type="protein sequence ID" value="KAK2188833.1"/>
    <property type="molecule type" value="Genomic_DNA"/>
</dbReference>
<accession>A0AAD9P659</accession>
<protein>
    <submittedName>
        <fullName evidence="1">Uncharacterized protein</fullName>
    </submittedName>
</protein>
<gene>
    <name evidence="1" type="ORF">NP493_122g03025</name>
</gene>
<dbReference type="Proteomes" id="UP001209878">
    <property type="component" value="Unassembled WGS sequence"/>
</dbReference>
<comment type="caution">
    <text evidence="1">The sequence shown here is derived from an EMBL/GenBank/DDBJ whole genome shotgun (WGS) entry which is preliminary data.</text>
</comment>
<organism evidence="1 2">
    <name type="scientific">Ridgeia piscesae</name>
    <name type="common">Tubeworm</name>
    <dbReference type="NCBI Taxonomy" id="27915"/>
    <lineage>
        <taxon>Eukaryota</taxon>
        <taxon>Metazoa</taxon>
        <taxon>Spiralia</taxon>
        <taxon>Lophotrochozoa</taxon>
        <taxon>Annelida</taxon>
        <taxon>Polychaeta</taxon>
        <taxon>Sedentaria</taxon>
        <taxon>Canalipalpata</taxon>
        <taxon>Sabellida</taxon>
        <taxon>Siboglinidae</taxon>
        <taxon>Ridgeia</taxon>
    </lineage>
</organism>
<proteinExistence type="predicted"/>
<evidence type="ECO:0000313" key="1">
    <source>
        <dbReference type="EMBL" id="KAK2188833.1"/>
    </source>
</evidence>
<name>A0AAD9P659_RIDPI</name>
<sequence length="118" mass="13258">MMAHALRVGVQTKLILEVKFNSMFGRCLNQPVAFLFVFVVFDSIKPRRHDSLRSVGSNDFPTAVCIDRGRHLLTVFAAESIRAPAPVAVVRILVAFALTRLGQLRLARIYIRTHTLLI</sequence>
<reference evidence="1" key="1">
    <citation type="journal article" date="2023" name="Mol. Biol. Evol.">
        <title>Third-Generation Sequencing Reveals the Adaptive Role of the Epigenome in Three Deep-Sea Polychaetes.</title>
        <authorList>
            <person name="Perez M."/>
            <person name="Aroh O."/>
            <person name="Sun Y."/>
            <person name="Lan Y."/>
            <person name="Juniper S.K."/>
            <person name="Young C.R."/>
            <person name="Angers B."/>
            <person name="Qian P.Y."/>
        </authorList>
    </citation>
    <scope>NUCLEOTIDE SEQUENCE</scope>
    <source>
        <strain evidence="1">R07B-5</strain>
    </source>
</reference>
<evidence type="ECO:0000313" key="2">
    <source>
        <dbReference type="Proteomes" id="UP001209878"/>
    </source>
</evidence>
<dbReference type="AlphaFoldDB" id="A0AAD9P659"/>